<organism evidence="10 11">
    <name type="scientific">Methylobrevis pamukkalensis</name>
    <dbReference type="NCBI Taxonomy" id="1439726"/>
    <lineage>
        <taxon>Bacteria</taxon>
        <taxon>Pseudomonadati</taxon>
        <taxon>Pseudomonadota</taxon>
        <taxon>Alphaproteobacteria</taxon>
        <taxon>Hyphomicrobiales</taxon>
        <taxon>Pleomorphomonadaceae</taxon>
        <taxon>Methylobrevis</taxon>
    </lineage>
</organism>
<dbReference type="GO" id="GO:0005886">
    <property type="term" value="C:plasma membrane"/>
    <property type="evidence" value="ECO:0007669"/>
    <property type="project" value="UniProtKB-SubCell"/>
</dbReference>
<proteinExistence type="inferred from homology"/>
<dbReference type="Gene3D" id="3.30.70.100">
    <property type="match status" value="1"/>
</dbReference>
<evidence type="ECO:0000256" key="5">
    <source>
        <dbReference type="ARBA" id="ARBA00022989"/>
    </source>
</evidence>
<comment type="caution">
    <text evidence="10">The sequence shown here is derived from an EMBL/GenBank/DDBJ whole genome shotgun (WGS) entry which is preliminary data.</text>
</comment>
<dbReference type="Proteomes" id="UP000094622">
    <property type="component" value="Unassembled WGS sequence"/>
</dbReference>
<gene>
    <name evidence="10" type="primary">mscS</name>
    <name evidence="10" type="ORF">A6302_03070</name>
</gene>
<keyword evidence="7" id="KW-0406">Ion transport</keyword>
<dbReference type="Gene3D" id="1.10.287.1260">
    <property type="match status" value="1"/>
</dbReference>
<feature type="transmembrane region" description="Helical" evidence="7">
    <location>
        <begin position="94"/>
        <end position="125"/>
    </location>
</feature>
<dbReference type="SUPFAM" id="SSF82689">
    <property type="entry name" value="Mechanosensitive channel protein MscS (YggB), C-terminal domain"/>
    <property type="match status" value="1"/>
</dbReference>
<dbReference type="InterPro" id="IPR010920">
    <property type="entry name" value="LSM_dom_sf"/>
</dbReference>
<dbReference type="EMBL" id="MCRJ01000082">
    <property type="protein sequence ID" value="ODN69613.1"/>
    <property type="molecule type" value="Genomic_DNA"/>
</dbReference>
<dbReference type="Pfam" id="PF05552">
    <property type="entry name" value="MS_channel_1st_1"/>
    <property type="match status" value="1"/>
</dbReference>
<dbReference type="Pfam" id="PF00924">
    <property type="entry name" value="MS_channel_2nd"/>
    <property type="match status" value="1"/>
</dbReference>
<dbReference type="PANTHER" id="PTHR30221:SF1">
    <property type="entry name" value="SMALL-CONDUCTANCE MECHANOSENSITIVE CHANNEL"/>
    <property type="match status" value="1"/>
</dbReference>
<dbReference type="InterPro" id="IPR011014">
    <property type="entry name" value="MscS_channel_TM-2"/>
</dbReference>
<dbReference type="InterPro" id="IPR023408">
    <property type="entry name" value="MscS_beta-dom_sf"/>
</dbReference>
<feature type="transmembrane region" description="Helical" evidence="7">
    <location>
        <begin position="12"/>
        <end position="45"/>
    </location>
</feature>
<keyword evidence="3" id="KW-1003">Cell membrane</keyword>
<dbReference type="PANTHER" id="PTHR30221">
    <property type="entry name" value="SMALL-CONDUCTANCE MECHANOSENSITIVE CHANNEL"/>
    <property type="match status" value="1"/>
</dbReference>
<keyword evidence="4 7" id="KW-0812">Transmembrane</keyword>
<keyword evidence="7" id="KW-0407">Ion channel</keyword>
<evidence type="ECO:0000256" key="6">
    <source>
        <dbReference type="ARBA" id="ARBA00023136"/>
    </source>
</evidence>
<keyword evidence="6 7" id="KW-0472">Membrane</keyword>
<feature type="domain" description="Mechanosensitive ion channel transmembrane helices 2/3" evidence="9">
    <location>
        <begin position="70"/>
        <end position="110"/>
    </location>
</feature>
<dbReference type="SUPFAM" id="SSF50182">
    <property type="entry name" value="Sm-like ribonucleoproteins"/>
    <property type="match status" value="1"/>
</dbReference>
<name>A0A1E3GZW8_9HYPH</name>
<evidence type="ECO:0000256" key="2">
    <source>
        <dbReference type="ARBA" id="ARBA00008017"/>
    </source>
</evidence>
<evidence type="ECO:0000256" key="1">
    <source>
        <dbReference type="ARBA" id="ARBA00004651"/>
    </source>
</evidence>
<keyword evidence="11" id="KW-1185">Reference proteome</keyword>
<dbReference type="InterPro" id="IPR011066">
    <property type="entry name" value="MscS_channel_C_sf"/>
</dbReference>
<feature type="transmembrane region" description="Helical" evidence="7">
    <location>
        <begin position="66"/>
        <end position="88"/>
    </location>
</feature>
<dbReference type="InterPro" id="IPR045275">
    <property type="entry name" value="MscS_archaea/bacteria_type"/>
</dbReference>
<comment type="subcellular location">
    <subcellularLocation>
        <location evidence="7">Cell inner membrane</location>
        <topology evidence="7">Multi-pass membrane protein</topology>
    </subcellularLocation>
    <subcellularLocation>
        <location evidence="1">Cell membrane</location>
        <topology evidence="1">Multi-pass membrane protein</topology>
    </subcellularLocation>
</comment>
<dbReference type="RefSeq" id="WP_069307510.1">
    <property type="nucleotide sequence ID" value="NZ_MCRJ01000082.1"/>
</dbReference>
<comment type="subunit">
    <text evidence="7">Homoheptamer.</text>
</comment>
<dbReference type="Gene3D" id="2.30.30.60">
    <property type="match status" value="1"/>
</dbReference>
<dbReference type="SUPFAM" id="SSF82861">
    <property type="entry name" value="Mechanosensitive channel protein MscS (YggB), transmembrane region"/>
    <property type="match status" value="1"/>
</dbReference>
<evidence type="ECO:0000256" key="3">
    <source>
        <dbReference type="ARBA" id="ARBA00022475"/>
    </source>
</evidence>
<dbReference type="AlphaFoldDB" id="A0A1E3GZW8"/>
<dbReference type="InterPro" id="IPR006685">
    <property type="entry name" value="MscS_channel_2nd"/>
</dbReference>
<evidence type="ECO:0000256" key="7">
    <source>
        <dbReference type="RuleBase" id="RU369025"/>
    </source>
</evidence>
<feature type="domain" description="Mechanosensitive ion channel MscS" evidence="8">
    <location>
        <begin position="112"/>
        <end position="178"/>
    </location>
</feature>
<evidence type="ECO:0000259" key="9">
    <source>
        <dbReference type="Pfam" id="PF21088"/>
    </source>
</evidence>
<evidence type="ECO:0000313" key="10">
    <source>
        <dbReference type="EMBL" id="ODN69613.1"/>
    </source>
</evidence>
<dbReference type="InterPro" id="IPR049142">
    <property type="entry name" value="MS_channel_1st"/>
</dbReference>
<dbReference type="Pfam" id="PF21088">
    <property type="entry name" value="MS_channel_1st"/>
    <property type="match status" value="1"/>
</dbReference>
<evidence type="ECO:0000313" key="11">
    <source>
        <dbReference type="Proteomes" id="UP000094622"/>
    </source>
</evidence>
<evidence type="ECO:0000259" key="8">
    <source>
        <dbReference type="Pfam" id="PF00924"/>
    </source>
</evidence>
<evidence type="ECO:0000256" key="4">
    <source>
        <dbReference type="ARBA" id="ARBA00022692"/>
    </source>
</evidence>
<sequence length="299" mass="31443">MDINLSPQELDTLAATLIAWAVTFLPRLIAAALILTIGLFASRWLSRGVSGLFSRTPHVDATVRPVIAAVVRYAVVILAVVLSLGQLGVQTTSLLAIIGAAGLAVGLALQGTLTNIAAGVMLLWLRPFKVGDYIEVGAVAGTVKEIGLFVCELETFDGIYVLAPNSAIWNVALRNHSRNGRRMVTVVTTVPKGGDIAIAAQRLKGLIGADDRVLAEPEPLVFVDGFTGAGTNLTARFWTSATTFAEVQRSIIAAAVDAVSGPDAAQAPVQVTRTVPPDADPSRLAVYRPPVVAAARRRH</sequence>
<reference evidence="10 11" key="1">
    <citation type="submission" date="2016-07" db="EMBL/GenBank/DDBJ databases">
        <title>Draft Genome Sequence of Methylobrevis pamukkalensis PK2.</title>
        <authorList>
            <person name="Vasilenko O.V."/>
            <person name="Doronina N.V."/>
            <person name="Shmareva M.N."/>
            <person name="Tarlachkov S.V."/>
            <person name="Mustakhimov I."/>
            <person name="Trotsenko Y.A."/>
        </authorList>
    </citation>
    <scope>NUCLEOTIDE SEQUENCE [LARGE SCALE GENOMIC DNA]</scope>
    <source>
        <strain evidence="10 11">PK2</strain>
    </source>
</reference>
<keyword evidence="7" id="KW-0997">Cell inner membrane</keyword>
<accession>A0A1E3GZW8</accession>
<comment type="caution">
    <text evidence="7">Lacks conserved residue(s) required for the propagation of feature annotation.</text>
</comment>
<keyword evidence="7" id="KW-0813">Transport</keyword>
<dbReference type="GO" id="GO:0008381">
    <property type="term" value="F:mechanosensitive monoatomic ion channel activity"/>
    <property type="evidence" value="ECO:0007669"/>
    <property type="project" value="InterPro"/>
</dbReference>
<dbReference type="OrthoDB" id="9814206at2"/>
<comment type="similarity">
    <text evidence="2 7">Belongs to the MscS (TC 1.A.23) family.</text>
</comment>
<protein>
    <recommendedName>
        <fullName evidence="7">Small-conductance mechanosensitive channel</fullName>
    </recommendedName>
</protein>
<keyword evidence="5 7" id="KW-1133">Transmembrane helix</keyword>
<dbReference type="InterPro" id="IPR008910">
    <property type="entry name" value="MSC_TM_helix"/>
</dbReference>
<comment type="function">
    <text evidence="7">Mechanosensitive channel that participates in the regulation of osmotic pressure changes within the cell, opening in response to stretch forces in the membrane lipid bilayer, without the need for other proteins. Contributes to normal resistance to hypoosmotic shock. Forms an ion channel of 1.0 nanosiemens conductance with a slight preference for anions.</text>
</comment>